<proteinExistence type="predicted"/>
<evidence type="ECO:0000259" key="1">
    <source>
        <dbReference type="PROSITE" id="PS50925"/>
    </source>
</evidence>
<feature type="domain" description="BLUF" evidence="1">
    <location>
        <begin position="3"/>
        <end position="98"/>
    </location>
</feature>
<dbReference type="Gene3D" id="3.30.70.100">
    <property type="match status" value="1"/>
</dbReference>
<dbReference type="GO" id="GO:0009882">
    <property type="term" value="F:blue light photoreceptor activity"/>
    <property type="evidence" value="ECO:0007669"/>
    <property type="project" value="InterPro"/>
</dbReference>
<keyword evidence="3" id="KW-1185">Reference proteome</keyword>
<dbReference type="GO" id="GO:0071949">
    <property type="term" value="F:FAD binding"/>
    <property type="evidence" value="ECO:0007669"/>
    <property type="project" value="InterPro"/>
</dbReference>
<dbReference type="AlphaFoldDB" id="A0A4S2H0Q8"/>
<evidence type="ECO:0000313" key="3">
    <source>
        <dbReference type="Proteomes" id="UP000308054"/>
    </source>
</evidence>
<dbReference type="InterPro" id="IPR007024">
    <property type="entry name" value="BLUF_domain"/>
</dbReference>
<reference evidence="2 3" key="1">
    <citation type="journal article" date="2017" name="Int. J. Syst. Evol. Microbiol.">
        <title>Marinicauda algicola sp. nov., isolated from a marine red alga Rhodosorus marinus.</title>
        <authorList>
            <person name="Jeong S.E."/>
            <person name="Jeon S.H."/>
            <person name="Chun B.H."/>
            <person name="Kim D.W."/>
            <person name="Jeon C.O."/>
        </authorList>
    </citation>
    <scope>NUCLEOTIDE SEQUENCE [LARGE SCALE GENOMIC DNA]</scope>
    <source>
        <strain evidence="2 3">JCM 31718</strain>
    </source>
</reference>
<name>A0A4S2H0Q8_9PROT</name>
<dbReference type="SUPFAM" id="SSF54975">
    <property type="entry name" value="Acylphosphatase/BLUF domain-like"/>
    <property type="match status" value="1"/>
</dbReference>
<dbReference type="EMBL" id="SRXW01000002">
    <property type="protein sequence ID" value="TGY89110.1"/>
    <property type="molecule type" value="Genomic_DNA"/>
</dbReference>
<sequence>MTLSRLIYISRPAFPIRAGWLQGPLADILSAGLRNNPENGLTGLLGVERNRFFQILEGDIACLTLTFERIARDKRHFDIRRVTLEPVSRRLFDDWAVAFAMRATLPPGAPAEPDFEAMSAEEILARGQLLRQTGVVAERERIGFCKAS</sequence>
<gene>
    <name evidence="2" type="ORF">E5163_08250</name>
</gene>
<dbReference type="OrthoDB" id="196105at2"/>
<dbReference type="RefSeq" id="WP_135995649.1">
    <property type="nucleotide sequence ID" value="NZ_CP071057.1"/>
</dbReference>
<protein>
    <submittedName>
        <fullName evidence="2">BLUF domain-containing protein</fullName>
    </submittedName>
</protein>
<dbReference type="PROSITE" id="PS50925">
    <property type="entry name" value="BLUF"/>
    <property type="match status" value="1"/>
</dbReference>
<dbReference type="Pfam" id="PF04940">
    <property type="entry name" value="BLUF"/>
    <property type="match status" value="1"/>
</dbReference>
<dbReference type="SMART" id="SM01034">
    <property type="entry name" value="BLUF"/>
    <property type="match status" value="1"/>
</dbReference>
<organism evidence="2 3">
    <name type="scientific">Marinicauda algicola</name>
    <dbReference type="NCBI Taxonomy" id="2029849"/>
    <lineage>
        <taxon>Bacteria</taxon>
        <taxon>Pseudomonadati</taxon>
        <taxon>Pseudomonadota</taxon>
        <taxon>Alphaproteobacteria</taxon>
        <taxon>Maricaulales</taxon>
        <taxon>Maricaulaceae</taxon>
        <taxon>Marinicauda</taxon>
    </lineage>
</organism>
<accession>A0A4S2H0Q8</accession>
<evidence type="ECO:0000313" key="2">
    <source>
        <dbReference type="EMBL" id="TGY89110.1"/>
    </source>
</evidence>
<comment type="caution">
    <text evidence="2">The sequence shown here is derived from an EMBL/GenBank/DDBJ whole genome shotgun (WGS) entry which is preliminary data.</text>
</comment>
<dbReference type="Proteomes" id="UP000308054">
    <property type="component" value="Unassembled WGS sequence"/>
</dbReference>
<dbReference type="InterPro" id="IPR036046">
    <property type="entry name" value="Acylphosphatase-like_dom_sf"/>
</dbReference>